<keyword evidence="5" id="KW-0732">Signal</keyword>
<dbReference type="SUPFAM" id="SSF52151">
    <property type="entry name" value="FabD/lysophospholipase-like"/>
    <property type="match status" value="1"/>
</dbReference>
<keyword evidence="1 4" id="KW-0378">Hydrolase</keyword>
<evidence type="ECO:0000256" key="3">
    <source>
        <dbReference type="ARBA" id="ARBA00023098"/>
    </source>
</evidence>
<dbReference type="PANTHER" id="PTHR14226">
    <property type="entry name" value="NEUROPATHY TARGET ESTERASE/SWISS CHEESE D.MELANOGASTER"/>
    <property type="match status" value="1"/>
</dbReference>
<evidence type="ECO:0000256" key="5">
    <source>
        <dbReference type="SAM" id="SignalP"/>
    </source>
</evidence>
<dbReference type="InterPro" id="IPR050301">
    <property type="entry name" value="NTE"/>
</dbReference>
<dbReference type="Proteomes" id="UP000279594">
    <property type="component" value="Chromosome"/>
</dbReference>
<dbReference type="PANTHER" id="PTHR14226:SF29">
    <property type="entry name" value="NEUROPATHY TARGET ESTERASE SWS"/>
    <property type="match status" value="1"/>
</dbReference>
<evidence type="ECO:0000259" key="6">
    <source>
        <dbReference type="PROSITE" id="PS51635"/>
    </source>
</evidence>
<feature type="short sequence motif" description="GXGXXG" evidence="4">
    <location>
        <begin position="55"/>
        <end position="60"/>
    </location>
</feature>
<keyword evidence="2 4" id="KW-0442">Lipid degradation</keyword>
<keyword evidence="8" id="KW-1185">Reference proteome</keyword>
<dbReference type="CDD" id="cd07205">
    <property type="entry name" value="Pat_PNPLA6_PNPLA7_NTE1_like"/>
    <property type="match status" value="1"/>
</dbReference>
<evidence type="ECO:0000256" key="2">
    <source>
        <dbReference type="ARBA" id="ARBA00022963"/>
    </source>
</evidence>
<dbReference type="InterPro" id="IPR002641">
    <property type="entry name" value="PNPLA_dom"/>
</dbReference>
<dbReference type="Pfam" id="PF01734">
    <property type="entry name" value="Patatin"/>
    <property type="match status" value="1"/>
</dbReference>
<reference evidence="7 8" key="1">
    <citation type="submission" date="2018-10" db="EMBL/GenBank/DDBJ databases">
        <title>Effects of UV and annual dynamics of microbial communities in freshwater RAS systems.</title>
        <authorList>
            <person name="Bekkelund A.K."/>
            <person name="Hansen B.R."/>
            <person name="Stokken H."/>
            <person name="Eriksen B.F."/>
            <person name="Kashulin N.A."/>
        </authorList>
    </citation>
    <scope>NUCLEOTIDE SEQUENCE [LARGE SCALE GENOMIC DNA]</scope>
    <source>
        <strain evidence="7 8">BHSEK</strain>
    </source>
</reference>
<dbReference type="Gene3D" id="3.40.1090.10">
    <property type="entry name" value="Cytosolic phospholipase A2 catalytic domain"/>
    <property type="match status" value="2"/>
</dbReference>
<feature type="short sequence motif" description="DGA/G" evidence="4">
    <location>
        <begin position="230"/>
        <end position="232"/>
    </location>
</feature>
<evidence type="ECO:0000256" key="1">
    <source>
        <dbReference type="ARBA" id="ARBA00022801"/>
    </source>
</evidence>
<feature type="short sequence motif" description="GXSXG" evidence="4">
    <location>
        <begin position="82"/>
        <end position="86"/>
    </location>
</feature>
<feature type="domain" description="PNPLA" evidence="6">
    <location>
        <begin position="51"/>
        <end position="243"/>
    </location>
</feature>
<gene>
    <name evidence="7" type="ORF">D9M09_28135</name>
</gene>
<dbReference type="GO" id="GO:0016787">
    <property type="term" value="F:hydrolase activity"/>
    <property type="evidence" value="ECO:0007669"/>
    <property type="project" value="UniProtKB-UniRule"/>
</dbReference>
<sequence length="751" mass="79570">MFSIRAVLAGCVAALCVLPQAGAAADVPAAASSAPALAVSAPAPARPRIALVLSGGGARGLAHIGVLKVLQELHVPIDMVVGTSMGGVVGGAYAAGASVADLEKMARETNWARVVADRPPRDELAFRRREEDLLLPSRIEFGTSRNGISTPPAAASNAALEMALNRLLPAGMRDRPASQLPLPFRSVASDLVNGELVELVDTPLFLSMRASLAVPGVFAPVRVNNRLVVDGGLVRNLPVDMARAMGADIIIAVNVGTPLAPEKELGSAIGVAQQMLQILTEQNVQRSLKELQPQDILVAPDLTGVSFLDFENYARAMRAGEQAAQALAARLAPLALSPEQYAAREQLRLAAPALLDVALPLTRLAVESEGDINPRILQAQSGLVEGQAVSQEDVLKAAARLYGRGDVARVETEVVDAGEQRAVTIKAVEAPWASSRLRVGLEMASDFRDSNTFALKLLHVRSNLNSWGGELRSMVQIGTARNFGVQYWQPLGAGNPWYIAPSFQYTSQAVDLFDKGRRNARVAYSGQGASLVLGRQFGFWGDLQFGVTRSEVKADVSIPADPSYPKERALGTNQFVQFRVDTLDSPGFPTRGVLFDATWTRSATTGTGESGLGRSAITGLKAFGSGNWAGHVYGEWARAQRGEAPLSLGGFLRLSGTQFESVTGRSVALARFVMARRIGSLPSTLGGAVRAGFSLEMGGGFDQSERWKATKFTQASSAFISVDTRFGPVYVASGASKGGESTLYLFLGPVW</sequence>
<dbReference type="EMBL" id="CP033019">
    <property type="protein sequence ID" value="AYM79224.1"/>
    <property type="molecule type" value="Genomic_DNA"/>
</dbReference>
<accession>A0A3G2EH16</accession>
<protein>
    <submittedName>
        <fullName evidence="7">Patatin domain-containing protein</fullName>
    </submittedName>
</protein>
<proteinExistence type="predicted"/>
<evidence type="ECO:0000313" key="8">
    <source>
        <dbReference type="Proteomes" id="UP000279594"/>
    </source>
</evidence>
<name>A0A3G2EH16_9BURK</name>
<feature type="chain" id="PRO_5017947436" evidence="5">
    <location>
        <begin position="24"/>
        <end position="751"/>
    </location>
</feature>
<dbReference type="PROSITE" id="PS51635">
    <property type="entry name" value="PNPLA"/>
    <property type="match status" value="1"/>
</dbReference>
<dbReference type="AlphaFoldDB" id="A0A3G2EH16"/>
<dbReference type="InterPro" id="IPR016035">
    <property type="entry name" value="Acyl_Trfase/lysoPLipase"/>
</dbReference>
<evidence type="ECO:0000256" key="4">
    <source>
        <dbReference type="PROSITE-ProRule" id="PRU01161"/>
    </source>
</evidence>
<feature type="signal peptide" evidence="5">
    <location>
        <begin position="1"/>
        <end position="23"/>
    </location>
</feature>
<dbReference type="GO" id="GO:0016042">
    <property type="term" value="P:lipid catabolic process"/>
    <property type="evidence" value="ECO:0007669"/>
    <property type="project" value="UniProtKB-UniRule"/>
</dbReference>
<feature type="active site" description="Proton acceptor" evidence="4">
    <location>
        <position position="230"/>
    </location>
</feature>
<evidence type="ECO:0000313" key="7">
    <source>
        <dbReference type="EMBL" id="AYM79224.1"/>
    </source>
</evidence>
<organism evidence="7 8">
    <name type="scientific">Janthinobacterium agaricidamnosum</name>
    <dbReference type="NCBI Taxonomy" id="55508"/>
    <lineage>
        <taxon>Bacteria</taxon>
        <taxon>Pseudomonadati</taxon>
        <taxon>Pseudomonadota</taxon>
        <taxon>Betaproteobacteria</taxon>
        <taxon>Burkholderiales</taxon>
        <taxon>Oxalobacteraceae</taxon>
        <taxon>Janthinobacterium</taxon>
    </lineage>
</organism>
<keyword evidence="3 4" id="KW-0443">Lipid metabolism</keyword>
<feature type="active site" description="Nucleophile" evidence="4">
    <location>
        <position position="84"/>
    </location>
</feature>
<dbReference type="RefSeq" id="WP_070220864.1">
    <property type="nucleotide sequence ID" value="NZ_CP033019.1"/>
</dbReference>